<protein>
    <recommendedName>
        <fullName evidence="1">Tox-REase-9 domain-containing protein</fullName>
    </recommendedName>
</protein>
<dbReference type="Pfam" id="PF15650">
    <property type="entry name" value="Tox-REase-9"/>
    <property type="match status" value="1"/>
</dbReference>
<reference evidence="2" key="1">
    <citation type="submission" date="2022-07" db="EMBL/GenBank/DDBJ databases">
        <authorList>
            <person name="Peng Z."/>
        </authorList>
    </citation>
    <scope>NUCLEOTIDE SEQUENCE</scope>
    <source>
        <strain evidence="2">2022WUSS069</strain>
    </source>
</reference>
<dbReference type="Proteomes" id="UP001206089">
    <property type="component" value="Unassembled WGS sequence"/>
</dbReference>
<evidence type="ECO:0000313" key="2">
    <source>
        <dbReference type="EMBL" id="MCR1232694.1"/>
    </source>
</evidence>
<comment type="caution">
    <text evidence="2">The sequence shown here is derived from an EMBL/GenBank/DDBJ whole genome shotgun (WGS) entry which is preliminary data.</text>
</comment>
<dbReference type="RefSeq" id="WP_228381769.1">
    <property type="nucleotide sequence ID" value="NZ_JANJPK010000014.1"/>
</dbReference>
<proteinExistence type="predicted"/>
<dbReference type="AlphaFoldDB" id="A0AAW5LV64"/>
<accession>A0AAW5LV64</accession>
<dbReference type="EMBL" id="JANJPK010000014">
    <property type="protein sequence ID" value="MCR1232694.1"/>
    <property type="molecule type" value="Genomic_DNA"/>
</dbReference>
<organism evidence="2 3">
    <name type="scientific">Streptococcus suis</name>
    <dbReference type="NCBI Taxonomy" id="1307"/>
    <lineage>
        <taxon>Bacteria</taxon>
        <taxon>Bacillati</taxon>
        <taxon>Bacillota</taxon>
        <taxon>Bacilli</taxon>
        <taxon>Lactobacillales</taxon>
        <taxon>Streptococcaceae</taxon>
        <taxon>Streptococcus</taxon>
    </lineage>
</organism>
<evidence type="ECO:0000259" key="1">
    <source>
        <dbReference type="Pfam" id="PF15650"/>
    </source>
</evidence>
<evidence type="ECO:0000313" key="3">
    <source>
        <dbReference type="Proteomes" id="UP001206089"/>
    </source>
</evidence>
<feature type="domain" description="Tox-REase-9" evidence="1">
    <location>
        <begin position="8"/>
        <end position="95"/>
    </location>
</feature>
<dbReference type="InterPro" id="IPR028902">
    <property type="entry name" value="Tox-REase-9_dom"/>
</dbReference>
<name>A0AAW5LV64_STRSU</name>
<gene>
    <name evidence="2" type="ORF">NQD44_06135</name>
</gene>
<sequence>MPKNDKGYTKSNLKLGQDVHKEYKVEDVLDEVREKEFTLPSGKRVDFIDFENKIIHELKPNNPNQIKLGNKQLQGYLDELEAITDYKWTGILDTY</sequence>